<name>A0A9I9ECM5_CUCME</name>
<dbReference type="Gramene" id="MELO3C031947.2.1">
    <property type="protein sequence ID" value="MELO3C031947.2.1"/>
    <property type="gene ID" value="MELO3C031947.2"/>
</dbReference>
<organism evidence="2">
    <name type="scientific">Cucumis melo</name>
    <name type="common">Muskmelon</name>
    <dbReference type="NCBI Taxonomy" id="3656"/>
    <lineage>
        <taxon>Eukaryota</taxon>
        <taxon>Viridiplantae</taxon>
        <taxon>Streptophyta</taxon>
        <taxon>Embryophyta</taxon>
        <taxon>Tracheophyta</taxon>
        <taxon>Spermatophyta</taxon>
        <taxon>Magnoliopsida</taxon>
        <taxon>eudicotyledons</taxon>
        <taxon>Gunneridae</taxon>
        <taxon>Pentapetalae</taxon>
        <taxon>rosids</taxon>
        <taxon>fabids</taxon>
        <taxon>Cucurbitales</taxon>
        <taxon>Cucurbitaceae</taxon>
        <taxon>Benincaseae</taxon>
        <taxon>Cucumis</taxon>
    </lineage>
</organism>
<evidence type="ECO:0000256" key="1">
    <source>
        <dbReference type="SAM" id="Phobius"/>
    </source>
</evidence>
<keyword evidence="1" id="KW-0812">Transmembrane</keyword>
<accession>A0A9I9ECM5</accession>
<sequence>MIYRYTSYYLVYYYDLNAGYVGEYVELILYKLLVVSLAVFISSTSCLAISLIIVEVLRTSYLGPGYSQVVYLSLAPISDRSNVVMKLPRKSLHRTMGAKT</sequence>
<evidence type="ECO:0000313" key="2">
    <source>
        <dbReference type="EnsemblPlants" id="MELO3C031947.2.1"/>
    </source>
</evidence>
<keyword evidence="1" id="KW-0472">Membrane</keyword>
<reference evidence="2" key="1">
    <citation type="submission" date="2023-03" db="UniProtKB">
        <authorList>
            <consortium name="EnsemblPlants"/>
        </authorList>
    </citation>
    <scope>IDENTIFICATION</scope>
</reference>
<proteinExistence type="predicted"/>
<dbReference type="EnsemblPlants" id="MELO3C031947.2.1">
    <property type="protein sequence ID" value="MELO3C031947.2.1"/>
    <property type="gene ID" value="MELO3C031947.2"/>
</dbReference>
<feature type="transmembrane region" description="Helical" evidence="1">
    <location>
        <begin position="28"/>
        <end position="54"/>
    </location>
</feature>
<protein>
    <submittedName>
        <fullName evidence="2">Uncharacterized protein</fullName>
    </submittedName>
</protein>
<keyword evidence="1" id="KW-1133">Transmembrane helix</keyword>
<dbReference type="AlphaFoldDB" id="A0A9I9ECM5"/>